<accession>A0A1A9ZP66</accession>
<name>A0A1A9ZP66_GLOPL</name>
<sequence length="130" mass="14873">MKVSTHTGFQGSFATGIYRLHCLTKIFAIRCFWEKQSFFKEKKKEDESVSAWHGRVKKLAMECHFGAQLRSFMDSEPITSGAEAWINNGALQLPMGEFHLPQPQKTESCIDSEGGLESWLNTLYQLHLLF</sequence>
<keyword evidence="2" id="KW-1185">Reference proteome</keyword>
<dbReference type="VEuPathDB" id="VectorBase:GPAI020721"/>
<proteinExistence type="predicted"/>
<dbReference type="EnsemblMetazoa" id="GPAI020721-RA">
    <property type="protein sequence ID" value="GPAI020721-PA"/>
    <property type="gene ID" value="GPAI020721"/>
</dbReference>
<reference evidence="2" key="1">
    <citation type="submission" date="2014-03" db="EMBL/GenBank/DDBJ databases">
        <authorList>
            <person name="Aksoy S."/>
            <person name="Warren W."/>
            <person name="Wilson R.K."/>
        </authorList>
    </citation>
    <scope>NUCLEOTIDE SEQUENCE [LARGE SCALE GENOMIC DNA]</scope>
    <source>
        <strain evidence="2">IAEA</strain>
    </source>
</reference>
<evidence type="ECO:0000313" key="1">
    <source>
        <dbReference type="EnsemblMetazoa" id="GPAI020721-PA"/>
    </source>
</evidence>
<protein>
    <submittedName>
        <fullName evidence="1">Uncharacterized protein</fullName>
    </submittedName>
</protein>
<dbReference type="Proteomes" id="UP000092445">
    <property type="component" value="Unassembled WGS sequence"/>
</dbReference>
<evidence type="ECO:0000313" key="2">
    <source>
        <dbReference type="Proteomes" id="UP000092445"/>
    </source>
</evidence>
<reference evidence="1" key="2">
    <citation type="submission" date="2020-05" db="UniProtKB">
        <authorList>
            <consortium name="EnsemblMetazoa"/>
        </authorList>
    </citation>
    <scope>IDENTIFICATION</scope>
    <source>
        <strain evidence="1">IAEA</strain>
    </source>
</reference>
<organism evidence="1 2">
    <name type="scientific">Glossina pallidipes</name>
    <name type="common">Tsetse fly</name>
    <dbReference type="NCBI Taxonomy" id="7398"/>
    <lineage>
        <taxon>Eukaryota</taxon>
        <taxon>Metazoa</taxon>
        <taxon>Ecdysozoa</taxon>
        <taxon>Arthropoda</taxon>
        <taxon>Hexapoda</taxon>
        <taxon>Insecta</taxon>
        <taxon>Pterygota</taxon>
        <taxon>Neoptera</taxon>
        <taxon>Endopterygota</taxon>
        <taxon>Diptera</taxon>
        <taxon>Brachycera</taxon>
        <taxon>Muscomorpha</taxon>
        <taxon>Hippoboscoidea</taxon>
        <taxon>Glossinidae</taxon>
        <taxon>Glossina</taxon>
    </lineage>
</organism>
<dbReference type="AlphaFoldDB" id="A0A1A9ZP66"/>